<dbReference type="EMBL" id="QKOX01000020">
    <property type="protein sequence ID" value="RWT20689.1"/>
    <property type="molecule type" value="Genomic_DNA"/>
</dbReference>
<evidence type="ECO:0000313" key="3">
    <source>
        <dbReference type="EMBL" id="RWT20689.1"/>
    </source>
</evidence>
<dbReference type="Pfam" id="PF03886">
    <property type="entry name" value="ABC_trans_aux"/>
    <property type="match status" value="1"/>
</dbReference>
<protein>
    <recommendedName>
        <fullName evidence="2">ABC-type transport auxiliary lipoprotein component domain-containing protein</fullName>
    </recommendedName>
</protein>
<organism evidence="3 4">
    <name type="scientific">Raoultella planticola</name>
    <name type="common">Klebsiella planticola</name>
    <dbReference type="NCBI Taxonomy" id="575"/>
    <lineage>
        <taxon>Bacteria</taxon>
        <taxon>Pseudomonadati</taxon>
        <taxon>Pseudomonadota</taxon>
        <taxon>Gammaproteobacteria</taxon>
        <taxon>Enterobacterales</taxon>
        <taxon>Enterobacteriaceae</taxon>
        <taxon>Klebsiella/Raoultella group</taxon>
        <taxon>Raoultella</taxon>
    </lineage>
</organism>
<gene>
    <name evidence="3" type="ORF">DN603_18405</name>
</gene>
<reference evidence="3 4" key="1">
    <citation type="submission" date="2018-06" db="EMBL/GenBank/DDBJ databases">
        <title>Carbapenemase-producing Enterobacteriaceae present in wastewater treatment plant effluent and nearby surface waters in the US.</title>
        <authorList>
            <person name="Mathys D.A."/>
            <person name="Mollenkopf D.F."/>
            <person name="Feicht S.M."/>
            <person name="Adams R.J."/>
            <person name="Albers A.L."/>
            <person name="Stuever D.M."/>
            <person name="Daniels J.B."/>
            <person name="Wittum T.E."/>
        </authorList>
    </citation>
    <scope>NUCLEOTIDE SEQUENCE [LARGE SCALE GENOMIC DNA]</scope>
    <source>
        <strain evidence="3 4">GEO_47_Down_B</strain>
    </source>
</reference>
<name>A0A443VJL7_RAOPL</name>
<sequence length="203" mass="22692">MKLLSFFSLLLAIFAIDGCTSPQIRNHTLLPPAPLSGSSNKVPFVIELLPIGVPEQLDITQVVLRQDGNTMLVLNNDRWLSPPSEEMHSALSPQIAQRLGTQDISGLPKVEEKQVMRIQIQLRRFDLWPGNQVRLDADWSLSTRNGGQRQRLLCQSRFSMSAPADYLQVFPVAQRLVTLLAIEIADTAAYWHSSESASCTQQK</sequence>
<dbReference type="RefSeq" id="WP_128319975.1">
    <property type="nucleotide sequence ID" value="NZ_CP093334.1"/>
</dbReference>
<comment type="caution">
    <text evidence="3">The sequence shown here is derived from an EMBL/GenBank/DDBJ whole genome shotgun (WGS) entry which is preliminary data.</text>
</comment>
<feature type="domain" description="ABC-type transport auxiliary lipoprotein component" evidence="2">
    <location>
        <begin position="28"/>
        <end position="185"/>
    </location>
</feature>
<evidence type="ECO:0000313" key="4">
    <source>
        <dbReference type="Proteomes" id="UP000288843"/>
    </source>
</evidence>
<accession>A0A443VJL7</accession>
<evidence type="ECO:0000259" key="2">
    <source>
        <dbReference type="Pfam" id="PF03886"/>
    </source>
</evidence>
<proteinExistence type="predicted"/>
<dbReference type="Gene3D" id="3.40.50.10610">
    <property type="entry name" value="ABC-type transport auxiliary lipoprotein component"/>
    <property type="match status" value="1"/>
</dbReference>
<dbReference type="Proteomes" id="UP000288843">
    <property type="component" value="Unassembled WGS sequence"/>
</dbReference>
<dbReference type="SUPFAM" id="SSF159594">
    <property type="entry name" value="XCC0632-like"/>
    <property type="match status" value="1"/>
</dbReference>
<feature type="chain" id="PRO_5019366805" description="ABC-type transport auxiliary lipoprotein component domain-containing protein" evidence="1">
    <location>
        <begin position="18"/>
        <end position="203"/>
    </location>
</feature>
<keyword evidence="1" id="KW-0732">Signal</keyword>
<dbReference type="AlphaFoldDB" id="A0A443VJL7"/>
<evidence type="ECO:0000256" key="1">
    <source>
        <dbReference type="SAM" id="SignalP"/>
    </source>
</evidence>
<dbReference type="InterPro" id="IPR005586">
    <property type="entry name" value="ABC_trans_aux"/>
</dbReference>
<feature type="signal peptide" evidence="1">
    <location>
        <begin position="1"/>
        <end position="17"/>
    </location>
</feature>